<evidence type="ECO:0008006" key="4">
    <source>
        <dbReference type="Google" id="ProtNLM"/>
    </source>
</evidence>
<accession>A0ABX0H1D3</accession>
<feature type="transmembrane region" description="Helical" evidence="1">
    <location>
        <begin position="212"/>
        <end position="228"/>
    </location>
</feature>
<sequence length="233" mass="24067">MTATLPTAAPSIAAHAAPAPSRRATWPLFGVLAGATSLAAGFVGLTGNYAEKGENKGLAILDEVNRGGYHVAFLLGLVSVASLLLASSGWRRWAEERAPRSLAARTIPQALAATAAINVIGYSLAGSMALYLPGGTDAGWLTPESMFVNWTYLDFGLLLGWWGGAVAAGCAAALSFGRSAVLPRWMGVVSILLLLPPVGMAIGMALPGMPGFTMPLWLIVVSIGMVFSKKAQA</sequence>
<feature type="transmembrane region" description="Helical" evidence="1">
    <location>
        <begin position="110"/>
        <end position="132"/>
    </location>
</feature>
<feature type="transmembrane region" description="Helical" evidence="1">
    <location>
        <begin position="28"/>
        <end position="49"/>
    </location>
</feature>
<keyword evidence="1" id="KW-1133">Transmembrane helix</keyword>
<reference evidence="2 3" key="1">
    <citation type="submission" date="2020-03" db="EMBL/GenBank/DDBJ databases">
        <title>Two novel Motilibacter sp.</title>
        <authorList>
            <person name="Liu S."/>
        </authorList>
    </citation>
    <scope>NUCLEOTIDE SEQUENCE [LARGE SCALE GENOMIC DNA]</scope>
    <source>
        <strain evidence="2 3">E257</strain>
    </source>
</reference>
<dbReference type="RefSeq" id="WP_166283541.1">
    <property type="nucleotide sequence ID" value="NZ_JAANNP010000021.1"/>
</dbReference>
<dbReference type="Proteomes" id="UP000800981">
    <property type="component" value="Unassembled WGS sequence"/>
</dbReference>
<protein>
    <recommendedName>
        <fullName evidence="4">DUF4386 family protein</fullName>
    </recommendedName>
</protein>
<keyword evidence="3" id="KW-1185">Reference proteome</keyword>
<name>A0ABX0H1D3_9ACTN</name>
<evidence type="ECO:0000313" key="2">
    <source>
        <dbReference type="EMBL" id="NHC15258.1"/>
    </source>
</evidence>
<dbReference type="EMBL" id="JAANNP010000021">
    <property type="protein sequence ID" value="NHC15258.1"/>
    <property type="molecule type" value="Genomic_DNA"/>
</dbReference>
<comment type="caution">
    <text evidence="2">The sequence shown here is derived from an EMBL/GenBank/DDBJ whole genome shotgun (WGS) entry which is preliminary data.</text>
</comment>
<keyword evidence="1" id="KW-0472">Membrane</keyword>
<organism evidence="2 3">
    <name type="scientific">Motilibacter deserti</name>
    <dbReference type="NCBI Taxonomy" id="2714956"/>
    <lineage>
        <taxon>Bacteria</taxon>
        <taxon>Bacillati</taxon>
        <taxon>Actinomycetota</taxon>
        <taxon>Actinomycetes</taxon>
        <taxon>Motilibacterales</taxon>
        <taxon>Motilibacteraceae</taxon>
        <taxon>Motilibacter</taxon>
    </lineage>
</organism>
<proteinExistence type="predicted"/>
<evidence type="ECO:0000256" key="1">
    <source>
        <dbReference type="SAM" id="Phobius"/>
    </source>
</evidence>
<evidence type="ECO:0000313" key="3">
    <source>
        <dbReference type="Proteomes" id="UP000800981"/>
    </source>
</evidence>
<feature type="transmembrane region" description="Helical" evidence="1">
    <location>
        <begin position="186"/>
        <end position="206"/>
    </location>
</feature>
<feature type="transmembrane region" description="Helical" evidence="1">
    <location>
        <begin position="69"/>
        <end position="90"/>
    </location>
</feature>
<gene>
    <name evidence="2" type="ORF">G9H71_15865</name>
</gene>
<feature type="transmembrane region" description="Helical" evidence="1">
    <location>
        <begin position="152"/>
        <end position="174"/>
    </location>
</feature>
<keyword evidence="1" id="KW-0812">Transmembrane</keyword>